<gene>
    <name evidence="2" type="ORF">AHIS1636_36600</name>
</gene>
<sequence>MGRHWDRLDESLRPQVQASTEEFARVRPELEKVTREMQSTIREVFRDAEPAPLFVAARTKSLESFRDKAARTMPAQEPGHPPVLEFPDPLRQLNDLVGVRVIVSLPHEIREAAHLLKRQRREFDCRSDREKDIGYIESGTYGYSSRHLIMRTIQNDVVKEYQRVLGEPAKPNGSYIFEVQIRTILAHAWSEIEHGIRFKAADPRAWSPYFDRQFIATAAMLESVETVFSELHERYEAVTGYWDEDGEGDAPLTPNRIREVWQTLLPHVDRKADDDWGWAAELLAAHGLRRTIELAGLLEADAITKVRRALEHRYSPGPDRLLDDVLLWRFGKRHIELTAGDDNHRRESLLRRHRQMEAYRQAHEDDA</sequence>
<protein>
    <recommendedName>
        <fullName evidence="1">RelA/SpoT domain-containing protein</fullName>
    </recommendedName>
</protein>
<dbReference type="PANTHER" id="PTHR41773">
    <property type="entry name" value="GTP PYROPHOSPHATASE-RELATED"/>
    <property type="match status" value="1"/>
</dbReference>
<name>A0ABQ5MZ17_9MICC</name>
<evidence type="ECO:0000259" key="1">
    <source>
        <dbReference type="SMART" id="SM00954"/>
    </source>
</evidence>
<dbReference type="Gene3D" id="3.30.460.10">
    <property type="entry name" value="Beta Polymerase, domain 2"/>
    <property type="match status" value="1"/>
</dbReference>
<dbReference type="EMBL" id="BRVS01000028">
    <property type="protein sequence ID" value="GLB69217.1"/>
    <property type="molecule type" value="Genomic_DNA"/>
</dbReference>
<reference evidence="2 3" key="1">
    <citation type="journal article" date="2023" name="Int. J. Syst. Evol. Microbiol.">
        <title>Arthrobacter mangrovi sp. nov., an actinobacterium isolated from the rhizosphere of a mangrove.</title>
        <authorList>
            <person name="Hamada M."/>
            <person name="Saitou S."/>
            <person name="Enomoto N."/>
            <person name="Nanri K."/>
            <person name="Hidaka K."/>
            <person name="Miura T."/>
            <person name="Tamura T."/>
        </authorList>
    </citation>
    <scope>NUCLEOTIDE SEQUENCE [LARGE SCALE GENOMIC DNA]</scope>
    <source>
        <strain evidence="2 3">NBRC 112813</strain>
    </source>
</reference>
<dbReference type="CDD" id="cd05399">
    <property type="entry name" value="NT_Rel-Spo_like"/>
    <property type="match status" value="1"/>
</dbReference>
<dbReference type="Pfam" id="PF04607">
    <property type="entry name" value="RelA_SpoT"/>
    <property type="match status" value="1"/>
</dbReference>
<evidence type="ECO:0000313" key="2">
    <source>
        <dbReference type="EMBL" id="GLB69217.1"/>
    </source>
</evidence>
<organism evidence="2 3">
    <name type="scientific">Arthrobacter mangrovi</name>
    <dbReference type="NCBI Taxonomy" id="2966350"/>
    <lineage>
        <taxon>Bacteria</taxon>
        <taxon>Bacillati</taxon>
        <taxon>Actinomycetota</taxon>
        <taxon>Actinomycetes</taxon>
        <taxon>Micrococcales</taxon>
        <taxon>Micrococcaceae</taxon>
        <taxon>Arthrobacter</taxon>
    </lineage>
</organism>
<proteinExistence type="predicted"/>
<dbReference type="SUPFAM" id="SSF81301">
    <property type="entry name" value="Nucleotidyltransferase"/>
    <property type="match status" value="1"/>
</dbReference>
<dbReference type="RefSeq" id="WP_264797310.1">
    <property type="nucleotide sequence ID" value="NZ_BRVS01000028.1"/>
</dbReference>
<comment type="caution">
    <text evidence="2">The sequence shown here is derived from an EMBL/GenBank/DDBJ whole genome shotgun (WGS) entry which is preliminary data.</text>
</comment>
<dbReference type="PANTHER" id="PTHR41773:SF1">
    <property type="entry name" value="RELA_SPOT DOMAIN-CONTAINING PROTEIN"/>
    <property type="match status" value="1"/>
</dbReference>
<dbReference type="Proteomes" id="UP001209654">
    <property type="component" value="Unassembled WGS sequence"/>
</dbReference>
<accession>A0ABQ5MZ17</accession>
<feature type="domain" description="RelA/SpoT" evidence="1">
    <location>
        <begin position="57"/>
        <end position="204"/>
    </location>
</feature>
<dbReference type="SMART" id="SM00954">
    <property type="entry name" value="RelA_SpoT"/>
    <property type="match status" value="1"/>
</dbReference>
<dbReference type="InterPro" id="IPR043519">
    <property type="entry name" value="NT_sf"/>
</dbReference>
<keyword evidence="3" id="KW-1185">Reference proteome</keyword>
<dbReference type="InterPro" id="IPR007685">
    <property type="entry name" value="RelA_SpoT"/>
</dbReference>
<evidence type="ECO:0000313" key="3">
    <source>
        <dbReference type="Proteomes" id="UP001209654"/>
    </source>
</evidence>